<reference evidence="2 3" key="1">
    <citation type="submission" date="2023-04" db="EMBL/GenBank/DDBJ databases">
        <title>Streptomyces chengmaiensis sp. nov. isolated from the stem of mangrove plant in Hainan.</title>
        <authorList>
            <person name="Huang X."/>
            <person name="Zhou S."/>
            <person name="Chu X."/>
            <person name="Xie Y."/>
            <person name="Lin Y."/>
        </authorList>
    </citation>
    <scope>NUCLEOTIDE SEQUENCE [LARGE SCALE GENOMIC DNA]</scope>
    <source>
        <strain evidence="2 3">HNM0663</strain>
    </source>
</reference>
<dbReference type="EMBL" id="JARWBG010000081">
    <property type="protein sequence ID" value="MDH2393754.1"/>
    <property type="molecule type" value="Genomic_DNA"/>
</dbReference>
<organism evidence="2 3">
    <name type="scientific">Streptomyces chengmaiensis</name>
    <dbReference type="NCBI Taxonomy" id="3040919"/>
    <lineage>
        <taxon>Bacteria</taxon>
        <taxon>Bacillati</taxon>
        <taxon>Actinomycetota</taxon>
        <taxon>Actinomycetes</taxon>
        <taxon>Kitasatosporales</taxon>
        <taxon>Streptomycetaceae</taxon>
        <taxon>Streptomyces</taxon>
    </lineage>
</organism>
<keyword evidence="3" id="KW-1185">Reference proteome</keyword>
<evidence type="ECO:0000313" key="2">
    <source>
        <dbReference type="EMBL" id="MDH2393754.1"/>
    </source>
</evidence>
<name>A0ABT6I0M7_9ACTN</name>
<accession>A0ABT6I0M7</accession>
<comment type="caution">
    <text evidence="2">The sequence shown here is derived from an EMBL/GenBank/DDBJ whole genome shotgun (WGS) entry which is preliminary data.</text>
</comment>
<feature type="compositionally biased region" description="Basic and acidic residues" evidence="1">
    <location>
        <begin position="1"/>
        <end position="12"/>
    </location>
</feature>
<dbReference type="RefSeq" id="WP_279933096.1">
    <property type="nucleotide sequence ID" value="NZ_JARWBG010000081.1"/>
</dbReference>
<dbReference type="Proteomes" id="UP001223144">
    <property type="component" value="Unassembled WGS sequence"/>
</dbReference>
<protein>
    <submittedName>
        <fullName evidence="2">Uncharacterized protein</fullName>
    </submittedName>
</protein>
<evidence type="ECO:0000313" key="3">
    <source>
        <dbReference type="Proteomes" id="UP001223144"/>
    </source>
</evidence>
<feature type="region of interest" description="Disordered" evidence="1">
    <location>
        <begin position="1"/>
        <end position="23"/>
    </location>
</feature>
<evidence type="ECO:0000256" key="1">
    <source>
        <dbReference type="SAM" id="MobiDB-lite"/>
    </source>
</evidence>
<sequence length="45" mass="4677">MSTKSKPGDGTHAKGSKGLPFGEAKRTPVAVVRDVIRSLAASVLR</sequence>
<proteinExistence type="predicted"/>
<gene>
    <name evidence="2" type="ORF">QCN29_34340</name>
</gene>